<reference evidence="1 2" key="1">
    <citation type="journal article" date="2019" name="Nat. Ecol. Evol.">
        <title>Megaphylogeny resolves global patterns of mushroom evolution.</title>
        <authorList>
            <person name="Varga T."/>
            <person name="Krizsan K."/>
            <person name="Foldi C."/>
            <person name="Dima B."/>
            <person name="Sanchez-Garcia M."/>
            <person name="Sanchez-Ramirez S."/>
            <person name="Szollosi G.J."/>
            <person name="Szarkandi J.G."/>
            <person name="Papp V."/>
            <person name="Albert L."/>
            <person name="Andreopoulos W."/>
            <person name="Angelini C."/>
            <person name="Antonin V."/>
            <person name="Barry K.W."/>
            <person name="Bougher N.L."/>
            <person name="Buchanan P."/>
            <person name="Buyck B."/>
            <person name="Bense V."/>
            <person name="Catcheside P."/>
            <person name="Chovatia M."/>
            <person name="Cooper J."/>
            <person name="Damon W."/>
            <person name="Desjardin D."/>
            <person name="Finy P."/>
            <person name="Geml J."/>
            <person name="Haridas S."/>
            <person name="Hughes K."/>
            <person name="Justo A."/>
            <person name="Karasinski D."/>
            <person name="Kautmanova I."/>
            <person name="Kiss B."/>
            <person name="Kocsube S."/>
            <person name="Kotiranta H."/>
            <person name="LaButti K.M."/>
            <person name="Lechner B.E."/>
            <person name="Liimatainen K."/>
            <person name="Lipzen A."/>
            <person name="Lukacs Z."/>
            <person name="Mihaltcheva S."/>
            <person name="Morgado L.N."/>
            <person name="Niskanen T."/>
            <person name="Noordeloos M.E."/>
            <person name="Ohm R.A."/>
            <person name="Ortiz-Santana B."/>
            <person name="Ovrebo C."/>
            <person name="Racz N."/>
            <person name="Riley R."/>
            <person name="Savchenko A."/>
            <person name="Shiryaev A."/>
            <person name="Soop K."/>
            <person name="Spirin V."/>
            <person name="Szebenyi C."/>
            <person name="Tomsovsky M."/>
            <person name="Tulloss R.E."/>
            <person name="Uehling J."/>
            <person name="Grigoriev I.V."/>
            <person name="Vagvolgyi C."/>
            <person name="Papp T."/>
            <person name="Martin F.M."/>
            <person name="Miettinen O."/>
            <person name="Hibbett D.S."/>
            <person name="Nagy L.G."/>
        </authorList>
    </citation>
    <scope>NUCLEOTIDE SEQUENCE [LARGE SCALE GENOMIC DNA]</scope>
    <source>
        <strain evidence="1 2">NL-1719</strain>
    </source>
</reference>
<keyword evidence="2" id="KW-1185">Reference proteome</keyword>
<organism evidence="1 2">
    <name type="scientific">Pluteus cervinus</name>
    <dbReference type="NCBI Taxonomy" id="181527"/>
    <lineage>
        <taxon>Eukaryota</taxon>
        <taxon>Fungi</taxon>
        <taxon>Dikarya</taxon>
        <taxon>Basidiomycota</taxon>
        <taxon>Agaricomycotina</taxon>
        <taxon>Agaricomycetes</taxon>
        <taxon>Agaricomycetidae</taxon>
        <taxon>Agaricales</taxon>
        <taxon>Pluteineae</taxon>
        <taxon>Pluteaceae</taxon>
        <taxon>Pluteus</taxon>
    </lineage>
</organism>
<sequence length="137" mass="15453">MGTFIRFTIDPVVTTEAVEDEGVKAAARVMKTKEYLGYVHRLCSLDVTQPYLVHDIVIVGRGLPKHDEDRGVQPDMCTPIFPTTHHPTGRKPLHTNKPFPFENCYTHSYVSVARVRIKTQLAPYANAIALPTLEHTR</sequence>
<dbReference type="EMBL" id="ML208338">
    <property type="protein sequence ID" value="TFK69077.1"/>
    <property type="molecule type" value="Genomic_DNA"/>
</dbReference>
<feature type="non-terminal residue" evidence="1">
    <location>
        <position position="137"/>
    </location>
</feature>
<evidence type="ECO:0000313" key="1">
    <source>
        <dbReference type="EMBL" id="TFK69077.1"/>
    </source>
</evidence>
<protein>
    <submittedName>
        <fullName evidence="1">Uncharacterized protein</fullName>
    </submittedName>
</protein>
<dbReference type="Proteomes" id="UP000308600">
    <property type="component" value="Unassembled WGS sequence"/>
</dbReference>
<proteinExistence type="predicted"/>
<accession>A0ACD3AU35</accession>
<gene>
    <name evidence="1" type="ORF">BDN72DRAFT_797011</name>
</gene>
<name>A0ACD3AU35_9AGAR</name>
<evidence type="ECO:0000313" key="2">
    <source>
        <dbReference type="Proteomes" id="UP000308600"/>
    </source>
</evidence>